<evidence type="ECO:0000256" key="5">
    <source>
        <dbReference type="SAM" id="MobiDB-lite"/>
    </source>
</evidence>
<dbReference type="Gene3D" id="3.40.50.300">
    <property type="entry name" value="P-loop containing nucleotide triphosphate hydrolases"/>
    <property type="match status" value="1"/>
</dbReference>
<reference evidence="7" key="1">
    <citation type="journal article" date="2023" name="Commun. Biol.">
        <title>Genome analysis of Parmales, the sister group of diatoms, reveals the evolutionary specialization of diatoms from phago-mixotrophs to photoautotrophs.</title>
        <authorList>
            <person name="Ban H."/>
            <person name="Sato S."/>
            <person name="Yoshikawa S."/>
            <person name="Yamada K."/>
            <person name="Nakamura Y."/>
            <person name="Ichinomiya M."/>
            <person name="Sato N."/>
            <person name="Blanc-Mathieu R."/>
            <person name="Endo H."/>
            <person name="Kuwata A."/>
            <person name="Ogata H."/>
        </authorList>
    </citation>
    <scope>NUCLEOTIDE SEQUENCE [LARGE SCALE GENOMIC DNA]</scope>
</reference>
<feature type="compositionally biased region" description="Low complexity" evidence="5">
    <location>
        <begin position="269"/>
        <end position="283"/>
    </location>
</feature>
<dbReference type="GO" id="GO:0003924">
    <property type="term" value="F:GTPase activity"/>
    <property type="evidence" value="ECO:0007669"/>
    <property type="project" value="InterPro"/>
</dbReference>
<dbReference type="PROSITE" id="PS51421">
    <property type="entry name" value="RAS"/>
    <property type="match status" value="1"/>
</dbReference>
<dbReference type="SMART" id="SM00174">
    <property type="entry name" value="RHO"/>
    <property type="match status" value="1"/>
</dbReference>
<dbReference type="InterPro" id="IPR001806">
    <property type="entry name" value="Small_GTPase"/>
</dbReference>
<dbReference type="SMART" id="SM00175">
    <property type="entry name" value="RAB"/>
    <property type="match status" value="1"/>
</dbReference>
<organism evidence="6 7">
    <name type="scientific">Triparma columacea</name>
    <dbReference type="NCBI Taxonomy" id="722753"/>
    <lineage>
        <taxon>Eukaryota</taxon>
        <taxon>Sar</taxon>
        <taxon>Stramenopiles</taxon>
        <taxon>Ochrophyta</taxon>
        <taxon>Bolidophyceae</taxon>
        <taxon>Parmales</taxon>
        <taxon>Triparmaceae</taxon>
        <taxon>Triparma</taxon>
    </lineage>
</organism>
<feature type="compositionally biased region" description="Basic and acidic residues" evidence="5">
    <location>
        <begin position="334"/>
        <end position="345"/>
    </location>
</feature>
<dbReference type="AlphaFoldDB" id="A0A9W7GHI5"/>
<dbReference type="NCBIfam" id="TIGR00231">
    <property type="entry name" value="small_GTP"/>
    <property type="match status" value="1"/>
</dbReference>
<feature type="compositionally biased region" description="Polar residues" evidence="5">
    <location>
        <begin position="191"/>
        <end position="211"/>
    </location>
</feature>
<keyword evidence="4" id="KW-0449">Lipoprotein</keyword>
<feature type="region of interest" description="Disordered" evidence="5">
    <location>
        <begin position="1"/>
        <end position="67"/>
    </location>
</feature>
<gene>
    <name evidence="6" type="ORF">TrCOL_g12692</name>
</gene>
<sequence length="636" mass="68361">MRRRTESGRHFSSDEEVLGDDGSGSEEGLSGSILPPSSGNGLDGDSGFDTPRGSFSIDEKGQGLAPQELSQALGLKIGGAVSGPGDFRRVNLMMPKQLDQGLTKNLKDLKVDISADTPPPPPVGTPLGTPVGTPTKGVRSLGSHADTPSSSSSSSGGEGPSLPPGIPVRRRRSSAARESARSIALAKKSQHIVSNLEAAQQAHNPSMNVMQKNKEKAEAEEERRLALEEKAIRHKRAMERSLKKQQHNEKHHHHHRGEKHHHHHHSKKSSPSVSSGSDVSDLSDGYEGGEDNNDSATLVSGWNSSTNSETSDDDAPITGSVVLPPRSRNSSRGNESKVYRHHNEAKSPLCVGTPPMGQTLNGAPEQLPDLTIRILLLGDSGVGKTSLMMRYSDDKFAYSLIATAGVDFKVKNMDIPNPAYNKSAAASLSAEDMVVISEEERELRILRSKPFLRVRCQIWDTAGQEKFHTITRAYYRGAHAIVTCFDVTDSDSFKNIDYWLANIHTHTQKDNDGATTEIGGGGVQTMIIGNKTDLHHKRTVTKSQGEALAKECGIKYIETSAKDGTNVQDAFKHLATDVVAQLDRERRGMAAGGAGVKKEKRGSKSKFGLPAGFLSSKKKDGSGGKKKSSGDNCVLS</sequence>
<feature type="region of interest" description="Disordered" evidence="5">
    <location>
        <begin position="97"/>
        <end position="223"/>
    </location>
</feature>
<dbReference type="OrthoDB" id="203904at2759"/>
<feature type="compositionally biased region" description="Basic and acidic residues" evidence="5">
    <location>
        <begin position="1"/>
        <end position="13"/>
    </location>
</feature>
<dbReference type="Proteomes" id="UP001165065">
    <property type="component" value="Unassembled WGS sequence"/>
</dbReference>
<comment type="similarity">
    <text evidence="1">Belongs to the small GTPase superfamily. Rab family.</text>
</comment>
<dbReference type="InterPro" id="IPR027417">
    <property type="entry name" value="P-loop_NTPase"/>
</dbReference>
<comment type="caution">
    <text evidence="6">The sequence shown here is derived from an EMBL/GenBank/DDBJ whole genome shotgun (WGS) entry which is preliminary data.</text>
</comment>
<dbReference type="PRINTS" id="PR00449">
    <property type="entry name" value="RASTRNSFRMNG"/>
</dbReference>
<feature type="compositionally biased region" description="Basic and acidic residues" evidence="5">
    <location>
        <begin position="239"/>
        <end position="248"/>
    </location>
</feature>
<feature type="region of interest" description="Disordered" evidence="5">
    <location>
        <begin position="239"/>
        <end position="350"/>
    </location>
</feature>
<dbReference type="EMBL" id="BRYA01000230">
    <property type="protein sequence ID" value="GMI44856.1"/>
    <property type="molecule type" value="Genomic_DNA"/>
</dbReference>
<dbReference type="GO" id="GO:0005525">
    <property type="term" value="F:GTP binding"/>
    <property type="evidence" value="ECO:0007669"/>
    <property type="project" value="UniProtKB-KW"/>
</dbReference>
<proteinExistence type="inferred from homology"/>
<feature type="compositionally biased region" description="Basic and acidic residues" evidence="5">
    <location>
        <begin position="212"/>
        <end position="223"/>
    </location>
</feature>
<feature type="compositionally biased region" description="Basic residues" evidence="5">
    <location>
        <begin position="249"/>
        <end position="268"/>
    </location>
</feature>
<dbReference type="PANTHER" id="PTHR47980">
    <property type="entry name" value="LD44762P"/>
    <property type="match status" value="1"/>
</dbReference>
<protein>
    <submittedName>
        <fullName evidence="6">Uncharacterized protein</fullName>
    </submittedName>
</protein>
<accession>A0A9W7GHI5</accession>
<dbReference type="FunFam" id="3.40.50.300:FF:001447">
    <property type="entry name" value="Ras-related protein Rab-1B"/>
    <property type="match status" value="1"/>
</dbReference>
<dbReference type="InterPro" id="IPR005225">
    <property type="entry name" value="Small_GTP-bd"/>
</dbReference>
<dbReference type="SUPFAM" id="SSF52540">
    <property type="entry name" value="P-loop containing nucleoside triphosphate hydrolases"/>
    <property type="match status" value="1"/>
</dbReference>
<evidence type="ECO:0000256" key="2">
    <source>
        <dbReference type="ARBA" id="ARBA00022741"/>
    </source>
</evidence>
<evidence type="ECO:0000313" key="6">
    <source>
        <dbReference type="EMBL" id="GMI44856.1"/>
    </source>
</evidence>
<feature type="compositionally biased region" description="Low complexity" evidence="5">
    <location>
        <begin position="26"/>
        <end position="40"/>
    </location>
</feature>
<name>A0A9W7GHI5_9STRA</name>
<dbReference type="Pfam" id="PF00071">
    <property type="entry name" value="Ras"/>
    <property type="match status" value="2"/>
</dbReference>
<keyword evidence="2" id="KW-0547">Nucleotide-binding</keyword>
<keyword evidence="3" id="KW-0342">GTP-binding</keyword>
<evidence type="ECO:0000256" key="4">
    <source>
        <dbReference type="ARBA" id="ARBA00023288"/>
    </source>
</evidence>
<dbReference type="InterPro" id="IPR050305">
    <property type="entry name" value="Small_GTPase_Rab"/>
</dbReference>
<feature type="compositionally biased region" description="Low complexity" evidence="5">
    <location>
        <begin position="125"/>
        <end position="138"/>
    </location>
</feature>
<evidence type="ECO:0000256" key="3">
    <source>
        <dbReference type="ARBA" id="ARBA00023134"/>
    </source>
</evidence>
<dbReference type="PROSITE" id="PS51420">
    <property type="entry name" value="RHO"/>
    <property type="match status" value="1"/>
</dbReference>
<evidence type="ECO:0000256" key="1">
    <source>
        <dbReference type="ARBA" id="ARBA00006270"/>
    </source>
</evidence>
<dbReference type="PROSITE" id="PS51419">
    <property type="entry name" value="RAB"/>
    <property type="match status" value="1"/>
</dbReference>
<keyword evidence="7" id="KW-1185">Reference proteome</keyword>
<evidence type="ECO:0000313" key="7">
    <source>
        <dbReference type="Proteomes" id="UP001165065"/>
    </source>
</evidence>
<feature type="region of interest" description="Disordered" evidence="5">
    <location>
        <begin position="589"/>
        <end position="636"/>
    </location>
</feature>
<dbReference type="SMART" id="SM00173">
    <property type="entry name" value="RAS"/>
    <property type="match status" value="1"/>
</dbReference>